<dbReference type="InterPro" id="IPR001296">
    <property type="entry name" value="Glyco_trans_1"/>
</dbReference>
<feature type="transmembrane region" description="Helical" evidence="1">
    <location>
        <begin position="50"/>
        <end position="66"/>
    </location>
</feature>
<dbReference type="GO" id="GO:0016757">
    <property type="term" value="F:glycosyltransferase activity"/>
    <property type="evidence" value="ECO:0007669"/>
    <property type="project" value="InterPro"/>
</dbReference>
<organism evidence="3">
    <name type="scientific">Escherichia coli</name>
    <dbReference type="NCBI Taxonomy" id="562"/>
    <lineage>
        <taxon>Bacteria</taxon>
        <taxon>Pseudomonadati</taxon>
        <taxon>Pseudomonadota</taxon>
        <taxon>Gammaproteobacteria</taxon>
        <taxon>Enterobacterales</taxon>
        <taxon>Enterobacteriaceae</taxon>
        <taxon>Escherichia</taxon>
    </lineage>
</organism>
<accession>A0A5B9GH57</accession>
<sequence length="353" mass="40715">MKVVHVIPRLKLGGVEAAVLSSYDYLISKGINFKILALEKGTNKYNNSNIFSLNSSVISILLYLRFFKFVCREKPDLMIFSLWKTSFLGILLVLFRKLIRVQTRTAIIIHSSKHAHIFDKYVTNLAVKLLDNVYFDSQEAKALYNIEGEIISFILRKPECIPTKVYDLNYSFVFIGRVHPVKNILAALNFIRLIKSQNIKVIFDIYGPDEGGLEEVQNYIRNYNLYDVVSIKGPVEGAAIKNILPNYTFYLQFSKYEGMAISVVEAMQYGLIPCVTNVGEINNYCKDDYNAFIFDLSKINSDCYLVDKLFKIRTALENNNEYEYISNNARKTFLHSRTYKEDVMSKVIHNKKN</sequence>
<dbReference type="GO" id="GO:1901135">
    <property type="term" value="P:carbohydrate derivative metabolic process"/>
    <property type="evidence" value="ECO:0007669"/>
    <property type="project" value="UniProtKB-ARBA"/>
</dbReference>
<feature type="transmembrane region" description="Helical" evidence="1">
    <location>
        <begin position="78"/>
        <end position="95"/>
    </location>
</feature>
<dbReference type="SUPFAM" id="SSF53756">
    <property type="entry name" value="UDP-Glycosyltransferase/glycogen phosphorylase"/>
    <property type="match status" value="1"/>
</dbReference>
<proteinExistence type="predicted"/>
<dbReference type="EMBL" id="MN172354">
    <property type="protein sequence ID" value="QEE84096.1"/>
    <property type="molecule type" value="Genomic_DNA"/>
</dbReference>
<dbReference type="Gene3D" id="3.40.50.2000">
    <property type="entry name" value="Glycogen Phosphorylase B"/>
    <property type="match status" value="2"/>
</dbReference>
<feature type="domain" description="Glycosyl transferase family 1" evidence="2">
    <location>
        <begin position="171"/>
        <end position="331"/>
    </location>
</feature>
<keyword evidence="1" id="KW-1133">Transmembrane helix</keyword>
<evidence type="ECO:0000313" key="3">
    <source>
        <dbReference type="EMBL" id="QEE84096.1"/>
    </source>
</evidence>
<dbReference type="CDD" id="cd03801">
    <property type="entry name" value="GT4_PimA-like"/>
    <property type="match status" value="1"/>
</dbReference>
<keyword evidence="1" id="KW-0812">Transmembrane</keyword>
<keyword evidence="1" id="KW-0472">Membrane</keyword>
<keyword evidence="3" id="KW-0808">Transferase</keyword>
<evidence type="ECO:0000259" key="2">
    <source>
        <dbReference type="Pfam" id="PF00534"/>
    </source>
</evidence>
<dbReference type="RefSeq" id="WP_105461481.1">
    <property type="nucleotide sequence ID" value="NZ_JZOT01000036.1"/>
</dbReference>
<name>A0A5B9GH57_ECOLX</name>
<dbReference type="PANTHER" id="PTHR12526:SF630">
    <property type="entry name" value="GLYCOSYLTRANSFERASE"/>
    <property type="match status" value="1"/>
</dbReference>
<dbReference type="PANTHER" id="PTHR12526">
    <property type="entry name" value="GLYCOSYLTRANSFERASE"/>
    <property type="match status" value="1"/>
</dbReference>
<dbReference type="AlphaFoldDB" id="A0A5B9GH57"/>
<evidence type="ECO:0000256" key="1">
    <source>
        <dbReference type="SAM" id="Phobius"/>
    </source>
</evidence>
<reference evidence="3" key="1">
    <citation type="journal article" date="2019" name="J. Clin. Microbiol.">
        <title>Whole genome-based public health surveillance of less common STEC serovars and untypable strains identifies four novel O genotypes.</title>
        <authorList>
            <person name="Lang C."/>
            <person name="Hiller M."/>
            <person name="Konrad R."/>
            <person name="Fruth A."/>
            <person name="Flieger A."/>
        </authorList>
    </citation>
    <scope>NUCLEOTIDE SEQUENCE</scope>
    <source>
        <strain evidence="3">16-04846</strain>
    </source>
</reference>
<dbReference type="Pfam" id="PF00534">
    <property type="entry name" value="Glycos_transf_1"/>
    <property type="match status" value="1"/>
</dbReference>
<protein>
    <submittedName>
        <fullName evidence="3">Glycosyltransferase family 1 protein</fullName>
    </submittedName>
</protein>